<dbReference type="InterPro" id="IPR001917">
    <property type="entry name" value="Aminotrans_II_pyridoxalP_BS"/>
</dbReference>
<dbReference type="Gene3D" id="3.90.1150.10">
    <property type="entry name" value="Aspartate Aminotransferase, domain 1"/>
    <property type="match status" value="1"/>
</dbReference>
<sequence>MKPFDNGCIATNSSRGVATSSAKPTTSVPSSIATKMKIDRSPVKQIAKKPALTNGHVVNHNHNNHVIKPKTKVDLQRVEVKRREQRKRAGESFEECTLWDAFCTYLCYAVLVLVGYVNDLVRPRTATEQNRDGYVPLYASFESFYTRHVYRRVRDCWNMPVGSVPGKYITLLERESKDYGWTFNMTGKKVHCINLGSYNYLGFAENHGTCAEAAIKAVREQGVGTCSPRKELGNAHHLDELDQLVARFVGSEAAITCAMGFATNSMNIPAILNKGCLVLSDEKNHASIILGLRLSRATIRVFKHNNMRSLEKRLREGIVNGQPRTHLPWEKIFIVIEGVYSMEGSVVRLPEILALKRKYGAYVYLDEAHSIGAMGPNGRGVIDYWGCNPKDVDVLMGTFTKSFGSAGGYIAGSKELITLLRRGSHAHAYGTAMSPPVAQQILTSMKMIMGEDGTDEGVKKIRQLARNSRYFRQKLKQAGFIVYGNDDSPVIPVALYMPTKIAYVVREMIKRGVATVGVGFPATPLVEGRTRFCISASHTKEMLDHALGAMCEIGQQITIRCSRLPIRKEEILYDDSENEDVE</sequence>
<protein>
    <recommendedName>
        <fullName evidence="3">serine C-palmitoyltransferase</fullName>
        <ecNumber evidence="3">2.3.1.50</ecNumber>
    </recommendedName>
</protein>
<evidence type="ECO:0000256" key="2">
    <source>
        <dbReference type="ARBA" id="ARBA00008392"/>
    </source>
</evidence>
<dbReference type="Pfam" id="PF00155">
    <property type="entry name" value="Aminotran_1_2"/>
    <property type="match status" value="1"/>
</dbReference>
<dbReference type="Proteomes" id="UP001642540">
    <property type="component" value="Unassembled WGS sequence"/>
</dbReference>
<dbReference type="CDD" id="cd06454">
    <property type="entry name" value="KBL_like"/>
    <property type="match status" value="1"/>
</dbReference>
<reference evidence="10 11" key="1">
    <citation type="submission" date="2024-08" db="EMBL/GenBank/DDBJ databases">
        <authorList>
            <person name="Cucini C."/>
            <person name="Frati F."/>
        </authorList>
    </citation>
    <scope>NUCLEOTIDE SEQUENCE [LARGE SCALE GENOMIC DNA]</scope>
</reference>
<dbReference type="InterPro" id="IPR015421">
    <property type="entry name" value="PyrdxlP-dep_Trfase_major"/>
</dbReference>
<evidence type="ECO:0000256" key="7">
    <source>
        <dbReference type="ARBA" id="ARBA00048528"/>
    </source>
</evidence>
<dbReference type="Gene3D" id="3.40.640.10">
    <property type="entry name" value="Type I PLP-dependent aspartate aminotransferase-like (Major domain)"/>
    <property type="match status" value="1"/>
</dbReference>
<comment type="caution">
    <text evidence="10">The sequence shown here is derived from an EMBL/GenBank/DDBJ whole genome shotgun (WGS) entry which is preliminary data.</text>
</comment>
<comment type="catalytic activity">
    <reaction evidence="7">
        <text>L-serine + hexadecanoyl-CoA + H(+) = 3-oxosphinganine + CO2 + CoA</text>
        <dbReference type="Rhea" id="RHEA:14761"/>
        <dbReference type="ChEBI" id="CHEBI:15378"/>
        <dbReference type="ChEBI" id="CHEBI:16526"/>
        <dbReference type="ChEBI" id="CHEBI:33384"/>
        <dbReference type="ChEBI" id="CHEBI:57287"/>
        <dbReference type="ChEBI" id="CHEBI:57379"/>
        <dbReference type="ChEBI" id="CHEBI:58299"/>
        <dbReference type="EC" id="2.3.1.50"/>
    </reaction>
</comment>
<comment type="cofactor">
    <cofactor evidence="1 8">
        <name>pyridoxal 5'-phosphate</name>
        <dbReference type="ChEBI" id="CHEBI:597326"/>
    </cofactor>
</comment>
<evidence type="ECO:0000256" key="8">
    <source>
        <dbReference type="RuleBase" id="RU003693"/>
    </source>
</evidence>
<evidence type="ECO:0000256" key="5">
    <source>
        <dbReference type="ARBA" id="ARBA00022898"/>
    </source>
</evidence>
<comment type="similarity">
    <text evidence="2 8">Belongs to the class-II pyridoxal-phosphate-dependent aminotransferase family.</text>
</comment>
<dbReference type="SUPFAM" id="SSF53383">
    <property type="entry name" value="PLP-dependent transferases"/>
    <property type="match status" value="1"/>
</dbReference>
<evidence type="ECO:0000256" key="1">
    <source>
        <dbReference type="ARBA" id="ARBA00001933"/>
    </source>
</evidence>
<keyword evidence="11" id="KW-1185">Reference proteome</keyword>
<dbReference type="InterPro" id="IPR050087">
    <property type="entry name" value="AON_synthase_class-II"/>
</dbReference>
<dbReference type="EC" id="2.3.1.50" evidence="3"/>
<keyword evidence="4" id="KW-0808">Transferase</keyword>
<evidence type="ECO:0000256" key="3">
    <source>
        <dbReference type="ARBA" id="ARBA00013220"/>
    </source>
</evidence>
<evidence type="ECO:0000259" key="9">
    <source>
        <dbReference type="Pfam" id="PF00155"/>
    </source>
</evidence>
<organism evidence="10 11">
    <name type="scientific">Orchesella dallaii</name>
    <dbReference type="NCBI Taxonomy" id="48710"/>
    <lineage>
        <taxon>Eukaryota</taxon>
        <taxon>Metazoa</taxon>
        <taxon>Ecdysozoa</taxon>
        <taxon>Arthropoda</taxon>
        <taxon>Hexapoda</taxon>
        <taxon>Collembola</taxon>
        <taxon>Entomobryomorpha</taxon>
        <taxon>Entomobryoidea</taxon>
        <taxon>Orchesellidae</taxon>
        <taxon>Orchesellinae</taxon>
        <taxon>Orchesella</taxon>
    </lineage>
</organism>
<accession>A0ABP1QTG6</accession>
<dbReference type="PROSITE" id="PS00599">
    <property type="entry name" value="AA_TRANSFER_CLASS_2"/>
    <property type="match status" value="1"/>
</dbReference>
<evidence type="ECO:0000313" key="11">
    <source>
        <dbReference type="Proteomes" id="UP001642540"/>
    </source>
</evidence>
<dbReference type="InterPro" id="IPR015422">
    <property type="entry name" value="PyrdxlP-dep_Trfase_small"/>
</dbReference>
<proteinExistence type="inferred from homology"/>
<evidence type="ECO:0000256" key="6">
    <source>
        <dbReference type="ARBA" id="ARBA00023315"/>
    </source>
</evidence>
<keyword evidence="6" id="KW-0012">Acyltransferase</keyword>
<dbReference type="PANTHER" id="PTHR13693:SF3">
    <property type="entry name" value="LD36009P"/>
    <property type="match status" value="1"/>
</dbReference>
<dbReference type="EMBL" id="CAXLJM020000046">
    <property type="protein sequence ID" value="CAL8111316.1"/>
    <property type="molecule type" value="Genomic_DNA"/>
</dbReference>
<dbReference type="PANTHER" id="PTHR13693">
    <property type="entry name" value="CLASS II AMINOTRANSFERASE/8-AMINO-7-OXONONANOATE SYNTHASE"/>
    <property type="match status" value="1"/>
</dbReference>
<name>A0ABP1QTG6_9HEXA</name>
<evidence type="ECO:0000313" key="10">
    <source>
        <dbReference type="EMBL" id="CAL8111316.1"/>
    </source>
</evidence>
<gene>
    <name evidence="10" type="ORF">ODALV1_LOCUS14925</name>
</gene>
<keyword evidence="5 8" id="KW-0663">Pyridoxal phosphate</keyword>
<evidence type="ECO:0000256" key="4">
    <source>
        <dbReference type="ARBA" id="ARBA00022679"/>
    </source>
</evidence>
<feature type="domain" description="Aminotransferase class I/classII large" evidence="9">
    <location>
        <begin position="191"/>
        <end position="549"/>
    </location>
</feature>
<dbReference type="InterPro" id="IPR015424">
    <property type="entry name" value="PyrdxlP-dep_Trfase"/>
</dbReference>
<dbReference type="InterPro" id="IPR004839">
    <property type="entry name" value="Aminotransferase_I/II_large"/>
</dbReference>